<evidence type="ECO:0000313" key="3">
    <source>
        <dbReference type="EMBL" id="OCF27805.1"/>
    </source>
</evidence>
<reference evidence="4" key="4">
    <citation type="submission" date="2024-02" db="EMBL/GenBank/DDBJ databases">
        <title>Comparative genomics of Cryptococcus and Kwoniella reveals pathogenesis evolution and contrasting modes of karyotype evolution via chromosome fusion or intercentromeric recombination.</title>
        <authorList>
            <person name="Coelho M.A."/>
            <person name="David-Palma M."/>
            <person name="Shea T."/>
            <person name="Bowers K."/>
            <person name="McGinley-Smith S."/>
            <person name="Mohammad A.W."/>
            <person name="Gnirke A."/>
            <person name="Yurkov A.M."/>
            <person name="Nowrousian M."/>
            <person name="Sun S."/>
            <person name="Cuomo C.A."/>
            <person name="Heitman J."/>
        </authorList>
    </citation>
    <scope>NUCLEOTIDE SEQUENCE</scope>
    <source>
        <strain evidence="4">CBS 10118</strain>
    </source>
</reference>
<accession>A0A1B9G9U0</accession>
<feature type="compositionally biased region" description="Low complexity" evidence="1">
    <location>
        <begin position="26"/>
        <end position="45"/>
    </location>
</feature>
<dbReference type="PROSITE" id="PS50090">
    <property type="entry name" value="MYB_LIKE"/>
    <property type="match status" value="1"/>
</dbReference>
<feature type="region of interest" description="Disordered" evidence="1">
    <location>
        <begin position="1"/>
        <end position="53"/>
    </location>
</feature>
<gene>
    <name evidence="3" type="ORF">I302_02654</name>
    <name evidence="4" type="ORF">I302_103948</name>
</gene>
<organism evidence="3">
    <name type="scientific">Kwoniella bestiolae CBS 10118</name>
    <dbReference type="NCBI Taxonomy" id="1296100"/>
    <lineage>
        <taxon>Eukaryota</taxon>
        <taxon>Fungi</taxon>
        <taxon>Dikarya</taxon>
        <taxon>Basidiomycota</taxon>
        <taxon>Agaricomycotina</taxon>
        <taxon>Tremellomycetes</taxon>
        <taxon>Tremellales</taxon>
        <taxon>Cryptococcaceae</taxon>
        <taxon>Kwoniella</taxon>
    </lineage>
</organism>
<feature type="compositionally biased region" description="Polar residues" evidence="1">
    <location>
        <begin position="1"/>
        <end position="14"/>
    </location>
</feature>
<dbReference type="AlphaFoldDB" id="A0A1B9G9U0"/>
<dbReference type="EMBL" id="CP144542">
    <property type="protein sequence ID" value="WVW81945.1"/>
    <property type="molecule type" value="Genomic_DNA"/>
</dbReference>
<dbReference type="InterPro" id="IPR009057">
    <property type="entry name" value="Homeodomain-like_sf"/>
</dbReference>
<dbReference type="KEGG" id="kbi:30207053"/>
<dbReference type="InterPro" id="IPR001005">
    <property type="entry name" value="SANT/Myb"/>
</dbReference>
<dbReference type="OrthoDB" id="2563604at2759"/>
<dbReference type="EMBL" id="KI894019">
    <property type="protein sequence ID" value="OCF27805.1"/>
    <property type="molecule type" value="Genomic_DNA"/>
</dbReference>
<name>A0A1B9G9U0_9TREE</name>
<dbReference type="Gene3D" id="1.10.10.60">
    <property type="entry name" value="Homeodomain-like"/>
    <property type="match status" value="1"/>
</dbReference>
<keyword evidence="5" id="KW-1185">Reference proteome</keyword>
<reference evidence="4" key="2">
    <citation type="submission" date="2013-07" db="EMBL/GenBank/DDBJ databases">
        <authorList>
            <consortium name="The Broad Institute Genome Sequencing Platform"/>
            <person name="Cuomo C."/>
            <person name="Litvintseva A."/>
            <person name="Chen Y."/>
            <person name="Heitman J."/>
            <person name="Sun S."/>
            <person name="Springer D."/>
            <person name="Dromer F."/>
            <person name="Young S.K."/>
            <person name="Zeng Q."/>
            <person name="Gargeya S."/>
            <person name="Fitzgerald M."/>
            <person name="Abouelleil A."/>
            <person name="Alvarado L."/>
            <person name="Berlin A.M."/>
            <person name="Chapman S.B."/>
            <person name="Dewar J."/>
            <person name="Goldberg J."/>
            <person name="Griggs A."/>
            <person name="Gujja S."/>
            <person name="Hansen M."/>
            <person name="Howarth C."/>
            <person name="Imamovic A."/>
            <person name="Larimer J."/>
            <person name="McCowan C."/>
            <person name="Murphy C."/>
            <person name="Pearson M."/>
            <person name="Priest M."/>
            <person name="Roberts A."/>
            <person name="Saif S."/>
            <person name="Shea T."/>
            <person name="Sykes S."/>
            <person name="Wortman J."/>
            <person name="Nusbaum C."/>
            <person name="Birren B."/>
        </authorList>
    </citation>
    <scope>NUCLEOTIDE SEQUENCE</scope>
    <source>
        <strain evidence="4">CBS 10118</strain>
    </source>
</reference>
<reference evidence="3" key="3">
    <citation type="submission" date="2014-01" db="EMBL/GenBank/DDBJ databases">
        <title>Evolution of pathogenesis and genome organization in the Tremellales.</title>
        <authorList>
            <person name="Cuomo C."/>
            <person name="Litvintseva A."/>
            <person name="Heitman J."/>
            <person name="Chen Y."/>
            <person name="Sun S."/>
            <person name="Springer D."/>
            <person name="Dromer F."/>
            <person name="Young S."/>
            <person name="Zeng Q."/>
            <person name="Chapman S."/>
            <person name="Gujja S."/>
            <person name="Saif S."/>
            <person name="Birren B."/>
        </authorList>
    </citation>
    <scope>NUCLEOTIDE SEQUENCE</scope>
    <source>
        <strain evidence="3">CBS 10118</strain>
    </source>
</reference>
<dbReference type="RefSeq" id="XP_019048875.1">
    <property type="nucleotide sequence ID" value="XM_019189313.1"/>
</dbReference>
<evidence type="ECO:0000256" key="1">
    <source>
        <dbReference type="SAM" id="MobiDB-lite"/>
    </source>
</evidence>
<evidence type="ECO:0000259" key="2">
    <source>
        <dbReference type="PROSITE" id="PS50090"/>
    </source>
</evidence>
<dbReference type="SUPFAM" id="SSF46689">
    <property type="entry name" value="Homeodomain-like"/>
    <property type="match status" value="1"/>
</dbReference>
<dbReference type="VEuPathDB" id="FungiDB:I302_02654"/>
<protein>
    <recommendedName>
        <fullName evidence="2">Myb-like domain-containing protein</fullName>
    </recommendedName>
</protein>
<dbReference type="GeneID" id="30207053"/>
<proteinExistence type="predicted"/>
<evidence type="ECO:0000313" key="5">
    <source>
        <dbReference type="Proteomes" id="UP000092730"/>
    </source>
</evidence>
<evidence type="ECO:0000313" key="4">
    <source>
        <dbReference type="EMBL" id="WVW81945.1"/>
    </source>
</evidence>
<sequence>MPKTPNTPKSTSLKPYTPSPSPLNDTKPTITTPKSKTPTGGSSPSNRRPWSNEEFTQLFDHVMKNGAAGKKVWESAVQGRTANQAYLAWQQTLAPFLRAAIETRRGR</sequence>
<feature type="domain" description="Myb-like" evidence="2">
    <location>
        <begin position="42"/>
        <end position="93"/>
    </location>
</feature>
<dbReference type="Proteomes" id="UP000092730">
    <property type="component" value="Chromosome 2"/>
</dbReference>
<dbReference type="CDD" id="cd00167">
    <property type="entry name" value="SANT"/>
    <property type="match status" value="1"/>
</dbReference>
<reference evidence="3" key="1">
    <citation type="submission" date="2013-07" db="EMBL/GenBank/DDBJ databases">
        <title>The Genome Sequence of Cryptococcus bestiolae CBS10118.</title>
        <authorList>
            <consortium name="The Broad Institute Genome Sequencing Platform"/>
            <person name="Cuomo C."/>
            <person name="Litvintseva A."/>
            <person name="Chen Y."/>
            <person name="Heitman J."/>
            <person name="Sun S."/>
            <person name="Springer D."/>
            <person name="Dromer F."/>
            <person name="Young S.K."/>
            <person name="Zeng Q."/>
            <person name="Gargeya S."/>
            <person name="Fitzgerald M."/>
            <person name="Abouelleil A."/>
            <person name="Alvarado L."/>
            <person name="Berlin A.M."/>
            <person name="Chapman S.B."/>
            <person name="Dewar J."/>
            <person name="Goldberg J."/>
            <person name="Griggs A."/>
            <person name="Gujja S."/>
            <person name="Hansen M."/>
            <person name="Howarth C."/>
            <person name="Imamovic A."/>
            <person name="Larimer J."/>
            <person name="McCowan C."/>
            <person name="Murphy C."/>
            <person name="Pearson M."/>
            <person name="Priest M."/>
            <person name="Roberts A."/>
            <person name="Saif S."/>
            <person name="Shea T."/>
            <person name="Sykes S."/>
            <person name="Wortman J."/>
            <person name="Nusbaum C."/>
            <person name="Birren B."/>
        </authorList>
    </citation>
    <scope>NUCLEOTIDE SEQUENCE [LARGE SCALE GENOMIC DNA]</scope>
    <source>
        <strain evidence="3">CBS 10118</strain>
    </source>
</reference>